<dbReference type="EC" id="2.7.7.65" evidence="2"/>
<dbReference type="PROSITE" id="PS50113">
    <property type="entry name" value="PAC"/>
    <property type="match status" value="1"/>
</dbReference>
<reference evidence="8 9" key="1">
    <citation type="submission" date="2016-10" db="EMBL/GenBank/DDBJ databases">
        <authorList>
            <person name="de Groot N.N."/>
        </authorList>
    </citation>
    <scope>NUCLEOTIDE SEQUENCE [LARGE SCALE GENOMIC DNA]</scope>
    <source>
        <strain evidence="8 9">IBRC-M 10445</strain>
    </source>
</reference>
<evidence type="ECO:0000256" key="3">
    <source>
        <dbReference type="ARBA" id="ARBA00034247"/>
    </source>
</evidence>
<dbReference type="InterPro" id="IPR029787">
    <property type="entry name" value="Nucleotide_cyclase"/>
</dbReference>
<dbReference type="InterPro" id="IPR050469">
    <property type="entry name" value="Diguanylate_Cyclase"/>
</dbReference>
<keyword evidence="9" id="KW-1185">Reference proteome</keyword>
<dbReference type="PROSITE" id="PS50887">
    <property type="entry name" value="GGDEF"/>
    <property type="match status" value="1"/>
</dbReference>
<evidence type="ECO:0000313" key="8">
    <source>
        <dbReference type="EMBL" id="SFJ91327.1"/>
    </source>
</evidence>
<dbReference type="CDD" id="cd01949">
    <property type="entry name" value="GGDEF"/>
    <property type="match status" value="1"/>
</dbReference>
<feature type="domain" description="PAC" evidence="6">
    <location>
        <begin position="181"/>
        <end position="232"/>
    </location>
</feature>
<dbReference type="InterPro" id="IPR043128">
    <property type="entry name" value="Rev_trsase/Diguanyl_cyclase"/>
</dbReference>
<dbReference type="AlphaFoldDB" id="A0A1I3VAW1"/>
<dbReference type="PANTHER" id="PTHR45138:SF9">
    <property type="entry name" value="DIGUANYLATE CYCLASE DGCM-RELATED"/>
    <property type="match status" value="1"/>
</dbReference>
<dbReference type="Proteomes" id="UP000199445">
    <property type="component" value="Unassembled WGS sequence"/>
</dbReference>
<feature type="domain" description="GGDEF" evidence="7">
    <location>
        <begin position="264"/>
        <end position="397"/>
    </location>
</feature>
<dbReference type="InterPro" id="IPR013655">
    <property type="entry name" value="PAS_fold_3"/>
</dbReference>
<keyword evidence="4" id="KW-0472">Membrane</keyword>
<dbReference type="SMART" id="SM00091">
    <property type="entry name" value="PAS"/>
    <property type="match status" value="1"/>
</dbReference>
<evidence type="ECO:0000256" key="1">
    <source>
        <dbReference type="ARBA" id="ARBA00001946"/>
    </source>
</evidence>
<dbReference type="Gene3D" id="3.30.70.270">
    <property type="match status" value="1"/>
</dbReference>
<dbReference type="OrthoDB" id="5620448at2"/>
<dbReference type="InterPro" id="IPR000160">
    <property type="entry name" value="GGDEF_dom"/>
</dbReference>
<name>A0A1I3VAW1_9GAMM</name>
<dbReference type="Pfam" id="PF08447">
    <property type="entry name" value="PAS_3"/>
    <property type="match status" value="1"/>
</dbReference>
<organism evidence="8 9">
    <name type="scientific">Marinobacter persicus</name>
    <dbReference type="NCBI Taxonomy" id="930118"/>
    <lineage>
        <taxon>Bacteria</taxon>
        <taxon>Pseudomonadati</taxon>
        <taxon>Pseudomonadota</taxon>
        <taxon>Gammaproteobacteria</taxon>
        <taxon>Pseudomonadales</taxon>
        <taxon>Marinobacteraceae</taxon>
        <taxon>Marinobacter</taxon>
    </lineage>
</organism>
<dbReference type="Gene3D" id="3.30.450.20">
    <property type="entry name" value="PAS domain"/>
    <property type="match status" value="1"/>
</dbReference>
<dbReference type="InterPro" id="IPR000700">
    <property type="entry name" value="PAS-assoc_C"/>
</dbReference>
<dbReference type="SUPFAM" id="SSF55073">
    <property type="entry name" value="Nucleotide cyclase"/>
    <property type="match status" value="1"/>
</dbReference>
<feature type="domain" description="PAS" evidence="5">
    <location>
        <begin position="124"/>
        <end position="178"/>
    </location>
</feature>
<dbReference type="GO" id="GO:0043709">
    <property type="term" value="P:cell adhesion involved in single-species biofilm formation"/>
    <property type="evidence" value="ECO:0007669"/>
    <property type="project" value="TreeGrafter"/>
</dbReference>
<gene>
    <name evidence="8" type="ORF">SAMN05216429_107145</name>
</gene>
<keyword evidence="4" id="KW-1133">Transmembrane helix</keyword>
<dbReference type="PANTHER" id="PTHR45138">
    <property type="entry name" value="REGULATORY COMPONENTS OF SENSORY TRANSDUCTION SYSTEM"/>
    <property type="match status" value="1"/>
</dbReference>
<feature type="transmembrane region" description="Helical" evidence="4">
    <location>
        <begin position="21"/>
        <end position="41"/>
    </location>
</feature>
<evidence type="ECO:0000259" key="5">
    <source>
        <dbReference type="PROSITE" id="PS50112"/>
    </source>
</evidence>
<protein>
    <recommendedName>
        <fullName evidence="2">diguanylate cyclase</fullName>
        <ecNumber evidence="2">2.7.7.65</ecNumber>
    </recommendedName>
</protein>
<accession>A0A1I3VAW1</accession>
<dbReference type="EMBL" id="FOSC01000007">
    <property type="protein sequence ID" value="SFJ91327.1"/>
    <property type="molecule type" value="Genomic_DNA"/>
</dbReference>
<comment type="cofactor">
    <cofactor evidence="1">
        <name>Mg(2+)</name>
        <dbReference type="ChEBI" id="CHEBI:18420"/>
    </cofactor>
</comment>
<evidence type="ECO:0000259" key="7">
    <source>
        <dbReference type="PROSITE" id="PS50887"/>
    </source>
</evidence>
<evidence type="ECO:0000259" key="6">
    <source>
        <dbReference type="PROSITE" id="PS50113"/>
    </source>
</evidence>
<dbReference type="CDD" id="cd00130">
    <property type="entry name" value="PAS"/>
    <property type="match status" value="1"/>
</dbReference>
<dbReference type="InterPro" id="IPR035965">
    <property type="entry name" value="PAS-like_dom_sf"/>
</dbReference>
<sequence length="397" mass="44869">MTPNWLDDPIPVQMGKGRSPIVRTSWAVSIYLIVGLLWITFSDRVAELWFPDPEMFSRAQTWKGYLFVLVTGLVLFMVLYRQLTKDRLLLNLQHHQRQALRQREHQLTVLMDNLPGMAYRCLYDKDWTMLFVSGGCQRLTGYTPEELINNHTLSFSDLIDPDDAGRVAEEVARAVSRGESFSVEYVITRKDGRKICVWERGCSVEVANGRTVLEGIMLDISDRKALERELEAMATTDPLTGLLNRREFGRVLEEELARCARYRHSMALLWVDFDHFKEVNDTWGHAAGDNVLCSVSRLLQSSVRSVDSVARFGGEELVVVLPEMGLQEAGETAERLRSRVHGLPIMVAPGHEVRITISVGVAVYPDHGQTTAELCAAADRAMYEAKKRGRDCVVQAT</sequence>
<comment type="catalytic activity">
    <reaction evidence="3">
        <text>2 GTP = 3',3'-c-di-GMP + 2 diphosphate</text>
        <dbReference type="Rhea" id="RHEA:24898"/>
        <dbReference type="ChEBI" id="CHEBI:33019"/>
        <dbReference type="ChEBI" id="CHEBI:37565"/>
        <dbReference type="ChEBI" id="CHEBI:58805"/>
        <dbReference type="EC" id="2.7.7.65"/>
    </reaction>
</comment>
<dbReference type="NCBIfam" id="TIGR00254">
    <property type="entry name" value="GGDEF"/>
    <property type="match status" value="1"/>
</dbReference>
<dbReference type="SUPFAM" id="SSF55785">
    <property type="entry name" value="PYP-like sensor domain (PAS domain)"/>
    <property type="match status" value="1"/>
</dbReference>
<evidence type="ECO:0000256" key="4">
    <source>
        <dbReference type="SAM" id="Phobius"/>
    </source>
</evidence>
<dbReference type="NCBIfam" id="TIGR00229">
    <property type="entry name" value="sensory_box"/>
    <property type="match status" value="1"/>
</dbReference>
<evidence type="ECO:0000313" key="9">
    <source>
        <dbReference type="Proteomes" id="UP000199445"/>
    </source>
</evidence>
<evidence type="ECO:0000256" key="2">
    <source>
        <dbReference type="ARBA" id="ARBA00012528"/>
    </source>
</evidence>
<dbReference type="GO" id="GO:0052621">
    <property type="term" value="F:diguanylate cyclase activity"/>
    <property type="evidence" value="ECO:0007669"/>
    <property type="project" value="UniProtKB-EC"/>
</dbReference>
<dbReference type="GO" id="GO:0005886">
    <property type="term" value="C:plasma membrane"/>
    <property type="evidence" value="ECO:0007669"/>
    <property type="project" value="TreeGrafter"/>
</dbReference>
<dbReference type="PROSITE" id="PS50112">
    <property type="entry name" value="PAS"/>
    <property type="match status" value="1"/>
</dbReference>
<dbReference type="FunFam" id="3.30.70.270:FF:000001">
    <property type="entry name" value="Diguanylate cyclase domain protein"/>
    <property type="match status" value="1"/>
</dbReference>
<keyword evidence="4" id="KW-0812">Transmembrane</keyword>
<dbReference type="InterPro" id="IPR000014">
    <property type="entry name" value="PAS"/>
</dbReference>
<dbReference type="RefSeq" id="WP_091704897.1">
    <property type="nucleotide sequence ID" value="NZ_BMYN01000001.1"/>
</dbReference>
<feature type="transmembrane region" description="Helical" evidence="4">
    <location>
        <begin position="61"/>
        <end position="80"/>
    </location>
</feature>
<proteinExistence type="predicted"/>
<dbReference type="Pfam" id="PF00990">
    <property type="entry name" value="GGDEF"/>
    <property type="match status" value="1"/>
</dbReference>
<dbReference type="SMART" id="SM00267">
    <property type="entry name" value="GGDEF"/>
    <property type="match status" value="1"/>
</dbReference>
<dbReference type="GO" id="GO:1902201">
    <property type="term" value="P:negative regulation of bacterial-type flagellum-dependent cell motility"/>
    <property type="evidence" value="ECO:0007669"/>
    <property type="project" value="TreeGrafter"/>
</dbReference>